<reference evidence="10" key="1">
    <citation type="submission" date="2022-07" db="EMBL/GenBank/DDBJ databases">
        <title>Phylogenomic reconstructions and comparative analyses of Kickxellomycotina fungi.</title>
        <authorList>
            <person name="Reynolds N.K."/>
            <person name="Stajich J.E."/>
            <person name="Barry K."/>
            <person name="Grigoriev I.V."/>
            <person name="Crous P."/>
            <person name="Smith M.E."/>
        </authorList>
    </citation>
    <scope>NUCLEOTIDE SEQUENCE</scope>
    <source>
        <strain evidence="10">NBRC 105413</strain>
    </source>
</reference>
<dbReference type="PANTHER" id="PTHR46426">
    <property type="entry name" value="PROTEIN DISULFIDE-ISOMERASE TMX3"/>
    <property type="match status" value="1"/>
</dbReference>
<dbReference type="AlphaFoldDB" id="A0A9W7XLI8"/>
<evidence type="ECO:0000313" key="11">
    <source>
        <dbReference type="Proteomes" id="UP001145021"/>
    </source>
</evidence>
<feature type="domain" description="Thioredoxin" evidence="9">
    <location>
        <begin position="130"/>
        <end position="260"/>
    </location>
</feature>
<organism evidence="10 11">
    <name type="scientific">Coemansia asiatica</name>
    <dbReference type="NCBI Taxonomy" id="1052880"/>
    <lineage>
        <taxon>Eukaryota</taxon>
        <taxon>Fungi</taxon>
        <taxon>Fungi incertae sedis</taxon>
        <taxon>Zoopagomycota</taxon>
        <taxon>Kickxellomycotina</taxon>
        <taxon>Kickxellomycetes</taxon>
        <taxon>Kickxellales</taxon>
        <taxon>Kickxellaceae</taxon>
        <taxon>Coemansia</taxon>
    </lineage>
</organism>
<accession>A0A9W7XLI8</accession>
<evidence type="ECO:0000256" key="3">
    <source>
        <dbReference type="ARBA" id="ARBA00022989"/>
    </source>
</evidence>
<dbReference type="InterPro" id="IPR017937">
    <property type="entry name" value="Thioredoxin_CS"/>
</dbReference>
<evidence type="ECO:0000256" key="5">
    <source>
        <dbReference type="ARBA" id="ARBA00045246"/>
    </source>
</evidence>
<dbReference type="Pfam" id="PF00085">
    <property type="entry name" value="Thioredoxin"/>
    <property type="match status" value="3"/>
</dbReference>
<keyword evidence="4 7" id="KW-0472">Membrane</keyword>
<feature type="region of interest" description="Disordered" evidence="6">
    <location>
        <begin position="265"/>
        <end position="305"/>
    </location>
</feature>
<proteinExistence type="predicted"/>
<evidence type="ECO:0000256" key="7">
    <source>
        <dbReference type="SAM" id="Phobius"/>
    </source>
</evidence>
<feature type="domain" description="Thioredoxin" evidence="9">
    <location>
        <begin position="294"/>
        <end position="430"/>
    </location>
</feature>
<dbReference type="PROSITE" id="PS00194">
    <property type="entry name" value="THIOREDOXIN_1"/>
    <property type="match status" value="2"/>
</dbReference>
<feature type="transmembrane region" description="Helical" evidence="7">
    <location>
        <begin position="696"/>
        <end position="721"/>
    </location>
</feature>
<dbReference type="PANTHER" id="PTHR46426:SF1">
    <property type="entry name" value="PROTEIN DISULFIDE-ISOMERASE TMX3"/>
    <property type="match status" value="1"/>
</dbReference>
<comment type="function">
    <text evidence="5">Probable disulfide isomerase, which participates in the folding of proteins containing disulfide bonds. May act as a dithiol oxidase. Acts as a regulator of endoplasmic reticulum-mitochondria contact sites via its ability to regulate redox signals.</text>
</comment>
<dbReference type="InterPro" id="IPR052250">
    <property type="entry name" value="PDI_TMX3"/>
</dbReference>
<dbReference type="Gene3D" id="3.40.30.10">
    <property type="entry name" value="Glutaredoxin"/>
    <property type="match status" value="4"/>
</dbReference>
<evidence type="ECO:0000256" key="6">
    <source>
        <dbReference type="SAM" id="MobiDB-lite"/>
    </source>
</evidence>
<protein>
    <recommendedName>
        <fullName evidence="9">Thioredoxin domain-containing protein</fullName>
    </recommendedName>
</protein>
<dbReference type="EMBL" id="JANBOH010000034">
    <property type="protein sequence ID" value="KAJ1647285.1"/>
    <property type="molecule type" value="Genomic_DNA"/>
</dbReference>
<evidence type="ECO:0000256" key="4">
    <source>
        <dbReference type="ARBA" id="ARBA00023136"/>
    </source>
</evidence>
<keyword evidence="3 7" id="KW-1133">Transmembrane helix</keyword>
<sequence length="739" mass="82478">MNFNRMLTGMLLALLSLVLVRSAPVGPKTHILDEHNFETTIRSGTWIIKHFSPTCMHCMHFQPKWEAVASEKSVELFEKEVYFGEINCLENVQLCQLNMADSWPMVIVFRDSKRTDQLVGDKSEEELRRFISKTVSPAATAQRKYLQNSVLLDASNFTQSISKGVWLVKMYSPTCPHCQAMAPDWTKMTDELADKLAANEITFAELNCPANRKVCEANHVDGYPTVNLFVDGVYIEEMTARYKYASMKSYSLDLVKRISAGDFDKAPPVPEVKNDNRDWDDNDDDSDKAKEAKKAEGKPAPNAVPANANAAVAVSGEEPAPQYNVNGEVVALTRQNFAERTATGPWFIKFYAPWCGHCQHLAPIWIKLAEATKGKVNIGEVNCDEDNILCTKHNVQGYPSLKLLWEGETVEFKSSRDLDTMTGFIDNILAQPNTILSISDLHLEQKKNDVVYMLAYSSTDKGAKTKAALSHVKLNAQKLFQSKKLNLVTDLDVAREASGSAITDLSTPKLMVLKDGKVSLYQGSLTSDDQLHEWFYAERFPLLPELDRENSDDLFYDSDYLVLAVLDSMRGEEHVNSYREVAREAAIEYARTYGGSASRQLKSSVRFAWVDGNKWADYVDRVFRLKRADWPAIVIAQPGEDRFFTTDTKGTRIEASKMGIFLAARAAVEGRLRAQSTNSIIVQAINVGVGALSATFAMMFGSTLRTLATLSVAAFISYALYRRSARRGQGDGPLLVKGD</sequence>
<evidence type="ECO:0000256" key="2">
    <source>
        <dbReference type="ARBA" id="ARBA00022692"/>
    </source>
</evidence>
<keyword evidence="11" id="KW-1185">Reference proteome</keyword>
<dbReference type="Proteomes" id="UP001145021">
    <property type="component" value="Unassembled WGS sequence"/>
</dbReference>
<dbReference type="GO" id="GO:0005789">
    <property type="term" value="C:endoplasmic reticulum membrane"/>
    <property type="evidence" value="ECO:0007669"/>
    <property type="project" value="UniProtKB-SubCell"/>
</dbReference>
<feature type="chain" id="PRO_5040871391" description="Thioredoxin domain-containing protein" evidence="8">
    <location>
        <begin position="23"/>
        <end position="739"/>
    </location>
</feature>
<evidence type="ECO:0000259" key="9">
    <source>
        <dbReference type="PROSITE" id="PS51352"/>
    </source>
</evidence>
<evidence type="ECO:0000313" key="10">
    <source>
        <dbReference type="EMBL" id="KAJ1647285.1"/>
    </source>
</evidence>
<dbReference type="InterPro" id="IPR013766">
    <property type="entry name" value="Thioredoxin_domain"/>
</dbReference>
<feature type="compositionally biased region" description="Basic and acidic residues" evidence="6">
    <location>
        <begin position="287"/>
        <end position="297"/>
    </location>
</feature>
<keyword evidence="8" id="KW-0732">Signal</keyword>
<dbReference type="CDD" id="cd02961">
    <property type="entry name" value="PDI_a_family"/>
    <property type="match status" value="2"/>
</dbReference>
<keyword evidence="2 7" id="KW-0812">Transmembrane</keyword>
<dbReference type="PROSITE" id="PS51352">
    <property type="entry name" value="THIOREDOXIN_2"/>
    <property type="match status" value="2"/>
</dbReference>
<name>A0A9W7XLI8_9FUNG</name>
<dbReference type="SUPFAM" id="SSF52833">
    <property type="entry name" value="Thioredoxin-like"/>
    <property type="match status" value="4"/>
</dbReference>
<evidence type="ECO:0000256" key="8">
    <source>
        <dbReference type="SAM" id="SignalP"/>
    </source>
</evidence>
<feature type="signal peptide" evidence="8">
    <location>
        <begin position="1"/>
        <end position="22"/>
    </location>
</feature>
<gene>
    <name evidence="10" type="ORF">LPJ64_001331</name>
</gene>
<comment type="subcellular location">
    <subcellularLocation>
        <location evidence="1">Endoplasmic reticulum membrane</location>
        <topology evidence="1">Single-pass membrane protein</topology>
    </subcellularLocation>
</comment>
<comment type="caution">
    <text evidence="10">The sequence shown here is derived from an EMBL/GenBank/DDBJ whole genome shotgun (WGS) entry which is preliminary data.</text>
</comment>
<dbReference type="InterPro" id="IPR036249">
    <property type="entry name" value="Thioredoxin-like_sf"/>
</dbReference>
<dbReference type="Pfam" id="PF13848">
    <property type="entry name" value="Thioredoxin_6"/>
    <property type="match status" value="1"/>
</dbReference>
<evidence type="ECO:0000256" key="1">
    <source>
        <dbReference type="ARBA" id="ARBA00004389"/>
    </source>
</evidence>